<dbReference type="Proteomes" id="UP000265120">
    <property type="component" value="Chromosome 18"/>
</dbReference>
<reference evidence="5" key="2">
    <citation type="submission" date="2025-05" db="UniProtKB">
        <authorList>
            <consortium name="Ensembl"/>
        </authorList>
    </citation>
    <scope>IDENTIFICATION</scope>
</reference>
<feature type="compositionally biased region" description="Polar residues" evidence="3">
    <location>
        <begin position="457"/>
        <end position="471"/>
    </location>
</feature>
<feature type="compositionally biased region" description="Polar residues" evidence="3">
    <location>
        <begin position="478"/>
        <end position="494"/>
    </location>
</feature>
<feature type="region of interest" description="Disordered" evidence="3">
    <location>
        <begin position="82"/>
        <end position="139"/>
    </location>
</feature>
<evidence type="ECO:0000256" key="3">
    <source>
        <dbReference type="SAM" id="MobiDB-lite"/>
    </source>
</evidence>
<dbReference type="InterPro" id="IPR031402">
    <property type="entry name" value="LYRIC"/>
</dbReference>
<dbReference type="Pfam" id="PF15686">
    <property type="entry name" value="LYRIC"/>
    <property type="match status" value="1"/>
</dbReference>
<feature type="compositionally biased region" description="Polar residues" evidence="3">
    <location>
        <begin position="126"/>
        <end position="139"/>
    </location>
</feature>
<feature type="region of interest" description="Disordered" evidence="3">
    <location>
        <begin position="172"/>
        <end position="319"/>
    </location>
</feature>
<dbReference type="KEGG" id="csem:103394414"/>
<keyword evidence="4" id="KW-0812">Transmembrane</keyword>
<sequence length="510" mass="55412">MAGDLKGFALEKAEMLSGRLKELLFLGQDYVHTRFGLDLGLKPDQYPTWVMVSSAAAGLLLLLALSWAALCGAVTVGKKRGSPVTQVSSESAKAGPTTKTAKAEEQKKRNKKKTAAEKAPLAAATNCGTTKSQSNGQPVSVAQAQNKVIQGVSKTSPKIKAEKVQEVQVPMQVKKNKKKSKTDVKPVQTVSTTDAKETDEGAWETKVSNREKRQQRRKDKGPEDSGSSGGVEAPKVTKTPVNTKKNKGNQESLPSKITAKVEKTSGSGKVSSNWREESSVNGVGWTDISLKHPEQMVANDRPKWRNTPTAAQYNGPTETQCWTQETQAWSGIDGGVKADVGSVSFSMQRRNNTGRKNPLSIPTELQWTSNMDVNDEWSAFNGLTAADPTSDWNAPAEHWGNYEEPPVLVTSAPPLKEQQILNKLSEDEKNAIDPSGGAAKTKRRRKKKKTEEEEATSEAQMGVSSVNQSQELPAMASKKQNLCVSSSTKITEQTVEPPKPSQKKKSRRET</sequence>
<name>A0A3P8WK06_CYNSE</name>
<comment type="subcellular location">
    <subcellularLocation>
        <location evidence="1">Nucleus</location>
    </subcellularLocation>
</comment>
<dbReference type="Ensembl" id="ENSCSET00000028181.1">
    <property type="protein sequence ID" value="ENSCSEP00000027807.1"/>
    <property type="gene ID" value="ENSCSEG00000017759.1"/>
</dbReference>
<feature type="compositionally biased region" description="Basic residues" evidence="3">
    <location>
        <begin position="501"/>
        <end position="510"/>
    </location>
</feature>
<dbReference type="AlphaFoldDB" id="A0A3P8WK06"/>
<dbReference type="GO" id="GO:0003712">
    <property type="term" value="F:transcription coregulator activity"/>
    <property type="evidence" value="ECO:0007669"/>
    <property type="project" value="TreeGrafter"/>
</dbReference>
<feature type="region of interest" description="Disordered" evidence="3">
    <location>
        <begin position="382"/>
        <end position="510"/>
    </location>
</feature>
<dbReference type="GO" id="GO:0045766">
    <property type="term" value="P:positive regulation of angiogenesis"/>
    <property type="evidence" value="ECO:0007669"/>
    <property type="project" value="InterPro"/>
</dbReference>
<dbReference type="GO" id="GO:0043123">
    <property type="term" value="P:positive regulation of canonical NF-kappaB signal transduction"/>
    <property type="evidence" value="ECO:0007669"/>
    <property type="project" value="InterPro"/>
</dbReference>
<accession>A0A3P8WK06</accession>
<dbReference type="GO" id="GO:0006357">
    <property type="term" value="P:regulation of transcription by RNA polymerase II"/>
    <property type="evidence" value="ECO:0007669"/>
    <property type="project" value="TreeGrafter"/>
</dbReference>
<feature type="compositionally biased region" description="Polar residues" evidence="3">
    <location>
        <begin position="306"/>
        <end position="319"/>
    </location>
</feature>
<dbReference type="OMA" id="NPVSFSM"/>
<keyword evidence="4" id="KW-0472">Membrane</keyword>
<organism evidence="5 6">
    <name type="scientific">Cynoglossus semilaevis</name>
    <name type="common">Tongue sole</name>
    <dbReference type="NCBI Taxonomy" id="244447"/>
    <lineage>
        <taxon>Eukaryota</taxon>
        <taxon>Metazoa</taxon>
        <taxon>Chordata</taxon>
        <taxon>Craniata</taxon>
        <taxon>Vertebrata</taxon>
        <taxon>Euteleostomi</taxon>
        <taxon>Actinopterygii</taxon>
        <taxon>Neopterygii</taxon>
        <taxon>Teleostei</taxon>
        <taxon>Neoteleostei</taxon>
        <taxon>Acanthomorphata</taxon>
        <taxon>Carangaria</taxon>
        <taxon>Pleuronectiformes</taxon>
        <taxon>Pleuronectoidei</taxon>
        <taxon>Cynoglossidae</taxon>
        <taxon>Cynoglossinae</taxon>
        <taxon>Cynoglossus</taxon>
    </lineage>
</organism>
<evidence type="ECO:0000313" key="5">
    <source>
        <dbReference type="Ensembl" id="ENSCSEP00000027793.1"/>
    </source>
</evidence>
<dbReference type="GO" id="GO:0005634">
    <property type="term" value="C:nucleus"/>
    <property type="evidence" value="ECO:0007669"/>
    <property type="project" value="UniProtKB-SubCell"/>
</dbReference>
<dbReference type="GeneID" id="103394414"/>
<dbReference type="OrthoDB" id="8918651at2759"/>
<proteinExistence type="predicted"/>
<keyword evidence="6" id="KW-1185">Reference proteome</keyword>
<evidence type="ECO:0000313" key="6">
    <source>
        <dbReference type="Proteomes" id="UP000265120"/>
    </source>
</evidence>
<feature type="transmembrane region" description="Helical" evidence="4">
    <location>
        <begin position="49"/>
        <end position="70"/>
    </location>
</feature>
<keyword evidence="2" id="KW-0539">Nucleus</keyword>
<dbReference type="CTD" id="368910"/>
<feature type="compositionally biased region" description="Polar residues" evidence="3">
    <location>
        <begin position="264"/>
        <end position="273"/>
    </location>
</feature>
<dbReference type="Ensembl" id="ENSCSET00000028167.1">
    <property type="protein sequence ID" value="ENSCSEP00000027793.1"/>
    <property type="gene ID" value="ENSCSEG00000017759.1"/>
</dbReference>
<dbReference type="PANTHER" id="PTHR23251:SF0">
    <property type="entry name" value="PROTEIN LYRIC"/>
    <property type="match status" value="1"/>
</dbReference>
<dbReference type="RefSeq" id="XP_008329931.1">
    <property type="nucleotide sequence ID" value="XM_008331709.3"/>
</dbReference>
<dbReference type="GeneTree" id="ENSGT00940000154181"/>
<evidence type="ECO:0000256" key="4">
    <source>
        <dbReference type="SAM" id="Phobius"/>
    </source>
</evidence>
<dbReference type="PANTHER" id="PTHR23251">
    <property type="entry name" value="LYSINE-RICH CEACAM1 CO-ISOLATED PROTEIN LYRIC PROTEIN"/>
    <property type="match status" value="1"/>
</dbReference>
<feature type="compositionally biased region" description="Low complexity" evidence="3">
    <location>
        <begin position="234"/>
        <end position="243"/>
    </location>
</feature>
<dbReference type="GO" id="GO:0043066">
    <property type="term" value="P:negative regulation of apoptotic process"/>
    <property type="evidence" value="ECO:0007669"/>
    <property type="project" value="InterPro"/>
</dbReference>
<protein>
    <submittedName>
        <fullName evidence="5">Metadherin a</fullName>
    </submittedName>
</protein>
<evidence type="ECO:0000256" key="2">
    <source>
        <dbReference type="ARBA" id="ARBA00023242"/>
    </source>
</evidence>
<reference evidence="5 6" key="1">
    <citation type="journal article" date="2014" name="Nat. Genet.">
        <title>Whole-genome sequence of a flatfish provides insights into ZW sex chromosome evolution and adaptation to a benthic lifestyle.</title>
        <authorList>
            <person name="Chen S."/>
            <person name="Zhang G."/>
            <person name="Shao C."/>
            <person name="Huang Q."/>
            <person name="Liu G."/>
            <person name="Zhang P."/>
            <person name="Song W."/>
            <person name="An N."/>
            <person name="Chalopin D."/>
            <person name="Volff J.N."/>
            <person name="Hong Y."/>
            <person name="Li Q."/>
            <person name="Sha Z."/>
            <person name="Zhou H."/>
            <person name="Xie M."/>
            <person name="Yu Q."/>
            <person name="Liu Y."/>
            <person name="Xiang H."/>
            <person name="Wang N."/>
            <person name="Wu K."/>
            <person name="Yang C."/>
            <person name="Zhou Q."/>
            <person name="Liao X."/>
            <person name="Yang L."/>
            <person name="Hu Q."/>
            <person name="Zhang J."/>
            <person name="Meng L."/>
            <person name="Jin L."/>
            <person name="Tian Y."/>
            <person name="Lian J."/>
            <person name="Yang J."/>
            <person name="Miao G."/>
            <person name="Liu S."/>
            <person name="Liang Z."/>
            <person name="Yan F."/>
            <person name="Li Y."/>
            <person name="Sun B."/>
            <person name="Zhang H."/>
            <person name="Zhang J."/>
            <person name="Zhu Y."/>
            <person name="Du M."/>
            <person name="Zhao Y."/>
            <person name="Schartl M."/>
            <person name="Tang Q."/>
            <person name="Wang J."/>
        </authorList>
    </citation>
    <scope>NUCLEOTIDE SEQUENCE</scope>
</reference>
<dbReference type="InterPro" id="IPR052305">
    <property type="entry name" value="TransReg_TumorExp"/>
</dbReference>
<dbReference type="STRING" id="244447.ENSCSEP00000027793"/>
<keyword evidence="4" id="KW-1133">Transmembrane helix</keyword>
<evidence type="ECO:0000256" key="1">
    <source>
        <dbReference type="ARBA" id="ARBA00004123"/>
    </source>
</evidence>